<evidence type="ECO:0000256" key="1">
    <source>
        <dbReference type="SAM" id="MobiDB-lite"/>
    </source>
</evidence>
<dbReference type="AlphaFoldDB" id="A0A4C1ZGX2"/>
<evidence type="ECO:0000313" key="3">
    <source>
        <dbReference type="Proteomes" id="UP000299102"/>
    </source>
</evidence>
<reference evidence="2 3" key="1">
    <citation type="journal article" date="2019" name="Commun. Biol.">
        <title>The bagworm genome reveals a unique fibroin gene that provides high tensile strength.</title>
        <authorList>
            <person name="Kono N."/>
            <person name="Nakamura H."/>
            <person name="Ohtoshi R."/>
            <person name="Tomita M."/>
            <person name="Numata K."/>
            <person name="Arakawa K."/>
        </authorList>
    </citation>
    <scope>NUCLEOTIDE SEQUENCE [LARGE SCALE GENOMIC DNA]</scope>
</reference>
<accession>A0A4C1ZGX2</accession>
<name>A0A4C1ZGX2_EUMVA</name>
<evidence type="ECO:0000313" key="2">
    <source>
        <dbReference type="EMBL" id="GBP87070.1"/>
    </source>
</evidence>
<organism evidence="2 3">
    <name type="scientific">Eumeta variegata</name>
    <name type="common">Bagworm moth</name>
    <name type="synonym">Eumeta japonica</name>
    <dbReference type="NCBI Taxonomy" id="151549"/>
    <lineage>
        <taxon>Eukaryota</taxon>
        <taxon>Metazoa</taxon>
        <taxon>Ecdysozoa</taxon>
        <taxon>Arthropoda</taxon>
        <taxon>Hexapoda</taxon>
        <taxon>Insecta</taxon>
        <taxon>Pterygota</taxon>
        <taxon>Neoptera</taxon>
        <taxon>Endopterygota</taxon>
        <taxon>Lepidoptera</taxon>
        <taxon>Glossata</taxon>
        <taxon>Ditrysia</taxon>
        <taxon>Tineoidea</taxon>
        <taxon>Psychidae</taxon>
        <taxon>Oiketicinae</taxon>
        <taxon>Eumeta</taxon>
    </lineage>
</organism>
<sequence>MTEIQKDGANSRICSCAPTKNVKTLELLPMDNNFGIGAAFPRAPCGAPITAERRGGGSAPAHGRAPHRRVSASLTNRRS</sequence>
<dbReference type="EMBL" id="BGZK01001834">
    <property type="protein sequence ID" value="GBP87070.1"/>
    <property type="molecule type" value="Genomic_DNA"/>
</dbReference>
<gene>
    <name evidence="2" type="ORF">EVAR_99974_1</name>
</gene>
<protein>
    <submittedName>
        <fullName evidence="2">Uncharacterized protein</fullName>
    </submittedName>
</protein>
<comment type="caution">
    <text evidence="2">The sequence shown here is derived from an EMBL/GenBank/DDBJ whole genome shotgun (WGS) entry which is preliminary data.</text>
</comment>
<feature type="region of interest" description="Disordered" evidence="1">
    <location>
        <begin position="48"/>
        <end position="79"/>
    </location>
</feature>
<keyword evidence="3" id="KW-1185">Reference proteome</keyword>
<dbReference type="Proteomes" id="UP000299102">
    <property type="component" value="Unassembled WGS sequence"/>
</dbReference>
<proteinExistence type="predicted"/>